<keyword evidence="3" id="KW-1133">Transmembrane helix</keyword>
<feature type="compositionally biased region" description="Low complexity" evidence="2">
    <location>
        <begin position="211"/>
        <end position="226"/>
    </location>
</feature>
<comment type="caution">
    <text evidence="4">The sequence shown here is derived from an EMBL/GenBank/DDBJ whole genome shotgun (WGS) entry which is preliminary data.</text>
</comment>
<protein>
    <submittedName>
        <fullName evidence="4">Uncharacterized protein</fullName>
    </submittedName>
</protein>
<feature type="compositionally biased region" description="Basic and acidic residues" evidence="2">
    <location>
        <begin position="228"/>
        <end position="238"/>
    </location>
</feature>
<organism evidence="4 5">
    <name type="scientific">Goodea atripinnis</name>
    <dbReference type="NCBI Taxonomy" id="208336"/>
    <lineage>
        <taxon>Eukaryota</taxon>
        <taxon>Metazoa</taxon>
        <taxon>Chordata</taxon>
        <taxon>Craniata</taxon>
        <taxon>Vertebrata</taxon>
        <taxon>Euteleostomi</taxon>
        <taxon>Actinopterygii</taxon>
        <taxon>Neopterygii</taxon>
        <taxon>Teleostei</taxon>
        <taxon>Neoteleostei</taxon>
        <taxon>Acanthomorphata</taxon>
        <taxon>Ovalentaria</taxon>
        <taxon>Atherinomorphae</taxon>
        <taxon>Cyprinodontiformes</taxon>
        <taxon>Goodeidae</taxon>
        <taxon>Goodea</taxon>
    </lineage>
</organism>
<evidence type="ECO:0000256" key="2">
    <source>
        <dbReference type="SAM" id="MobiDB-lite"/>
    </source>
</evidence>
<keyword evidence="3" id="KW-0472">Membrane</keyword>
<feature type="region of interest" description="Disordered" evidence="2">
    <location>
        <begin position="206"/>
        <end position="238"/>
    </location>
</feature>
<evidence type="ECO:0000256" key="3">
    <source>
        <dbReference type="SAM" id="Phobius"/>
    </source>
</evidence>
<gene>
    <name evidence="4" type="ORF">GOODEAATRI_009536</name>
</gene>
<reference evidence="4 5" key="1">
    <citation type="submission" date="2021-06" db="EMBL/GenBank/DDBJ databases">
        <authorList>
            <person name="Palmer J.M."/>
        </authorList>
    </citation>
    <scope>NUCLEOTIDE SEQUENCE [LARGE SCALE GENOMIC DNA]</scope>
    <source>
        <strain evidence="4 5">GA_2019</strain>
        <tissue evidence="4">Muscle</tissue>
    </source>
</reference>
<feature type="region of interest" description="Disordered" evidence="2">
    <location>
        <begin position="272"/>
        <end position="341"/>
    </location>
</feature>
<evidence type="ECO:0000313" key="5">
    <source>
        <dbReference type="Proteomes" id="UP001476798"/>
    </source>
</evidence>
<keyword evidence="1" id="KW-0175">Coiled coil</keyword>
<dbReference type="PANTHER" id="PTHR39063">
    <property type="entry name" value="ORAL-FACIAL-DIGITAL SYNDROME 1 PROTEIN HOMOLOG"/>
    <property type="match status" value="1"/>
</dbReference>
<proteinExistence type="predicted"/>
<feature type="non-terminal residue" evidence="4">
    <location>
        <position position="1"/>
    </location>
</feature>
<sequence length="394" mass="44984">VERCGELKAQLTECETRSVWMTKHLEELKMQLCQTQQGSMWWNVLDMCQLGLKPLLNDSNLLANLLYLFYLVVVFCVNVEPPLFVRFYSFMSFHVTPSIMTALENEVLRNPKPSLVDRSVLELSTNKLVSPDIYVDRSVLRPRVRYHDVCEAGEPSQGHKSPWRDSPNSDVELVAEAKARIQELQKEAESLEEAYREYQQRAVHSTISHRPFSPQQPYSSHYPSFPLRKKDCQPSHDYLTHRPKTLLKQLTPQCVQSPSLVSHHTRNIMPPLEVCDQPQAPSVSDHSQNGLSKPVFLRDGQSPDESSVSSKQLSSRGRLQKENAEAVSPTAFSQRPPPDTRLFHASVVTVTTTGDFSPELSPPHSPQHRSTARGHFRYHLPRLRQGHAFHGYEF</sequence>
<keyword evidence="3" id="KW-0812">Transmembrane</keyword>
<feature type="compositionally biased region" description="Polar residues" evidence="2">
    <location>
        <begin position="279"/>
        <end position="291"/>
    </location>
</feature>
<accession>A0ABV0PM72</accession>
<dbReference type="PANTHER" id="PTHR39063:SF1">
    <property type="entry name" value="OFD1 CENTRIOLE AND CENTRIOLAR SATELLITE PROTEIN"/>
    <property type="match status" value="1"/>
</dbReference>
<keyword evidence="5" id="KW-1185">Reference proteome</keyword>
<dbReference type="Proteomes" id="UP001476798">
    <property type="component" value="Unassembled WGS sequence"/>
</dbReference>
<feature type="coiled-coil region" evidence="1">
    <location>
        <begin position="174"/>
        <end position="201"/>
    </location>
</feature>
<dbReference type="EMBL" id="JAHRIO010080500">
    <property type="protein sequence ID" value="MEQ2184589.1"/>
    <property type="molecule type" value="Genomic_DNA"/>
</dbReference>
<evidence type="ECO:0000256" key="1">
    <source>
        <dbReference type="SAM" id="Coils"/>
    </source>
</evidence>
<evidence type="ECO:0000313" key="4">
    <source>
        <dbReference type="EMBL" id="MEQ2184589.1"/>
    </source>
</evidence>
<dbReference type="InterPro" id="IPR055289">
    <property type="entry name" value="OFD1"/>
</dbReference>
<feature type="compositionally biased region" description="Polar residues" evidence="2">
    <location>
        <begin position="303"/>
        <end position="317"/>
    </location>
</feature>
<name>A0ABV0PM72_9TELE</name>
<feature type="transmembrane region" description="Helical" evidence="3">
    <location>
        <begin position="61"/>
        <end position="79"/>
    </location>
</feature>